<organism evidence="2 3">
    <name type="scientific">Methanobacterium formicicum (strain DSM 3637 / PP1)</name>
    <dbReference type="NCBI Taxonomy" id="1204725"/>
    <lineage>
        <taxon>Archaea</taxon>
        <taxon>Methanobacteriati</taxon>
        <taxon>Methanobacteriota</taxon>
        <taxon>Methanomada group</taxon>
        <taxon>Methanobacteria</taxon>
        <taxon>Methanobacteriales</taxon>
        <taxon>Methanobacteriaceae</taxon>
        <taxon>Methanobacterium</taxon>
    </lineage>
</organism>
<sequence>METEQLLKTLKIVVVLALIIGVIGALFYLVYGFAILWQAMAAGIITGFLLILVIIFLGLAIYLWLKLALLKRELGKCREELKIARNSKKTDDESQ</sequence>
<evidence type="ECO:0000313" key="3">
    <source>
        <dbReference type="Proteomes" id="UP000007360"/>
    </source>
</evidence>
<dbReference type="Proteomes" id="UP000007360">
    <property type="component" value="Unassembled WGS sequence"/>
</dbReference>
<protein>
    <submittedName>
        <fullName evidence="2">Uncharacterized protein</fullName>
    </submittedName>
</protein>
<dbReference type="RefSeq" id="WP_004032055.1">
    <property type="nucleotide sequence ID" value="NZ_AMPO01000015.1"/>
</dbReference>
<name>K2QWC8_METFP</name>
<evidence type="ECO:0000256" key="1">
    <source>
        <dbReference type="SAM" id="Phobius"/>
    </source>
</evidence>
<dbReference type="EMBL" id="AMPO01000015">
    <property type="protein sequence ID" value="EKF84643.1"/>
    <property type="molecule type" value="Genomic_DNA"/>
</dbReference>
<dbReference type="PATRIC" id="fig|1204725.3.peg.2529"/>
<proteinExistence type="predicted"/>
<keyword evidence="1" id="KW-1133">Transmembrane helix</keyword>
<evidence type="ECO:0000313" key="2">
    <source>
        <dbReference type="EMBL" id="EKF84643.1"/>
    </source>
</evidence>
<feature type="transmembrane region" description="Helical" evidence="1">
    <location>
        <begin position="40"/>
        <end position="65"/>
    </location>
</feature>
<feature type="transmembrane region" description="Helical" evidence="1">
    <location>
        <begin position="12"/>
        <end position="34"/>
    </location>
</feature>
<reference evidence="2 3" key="1">
    <citation type="journal article" date="2012" name="J. Bacteriol.">
        <title>Draft genome sequence of Methanobacterium formicicum DSM 3637, an archaebacterium isolated from the methane producer amoeba Pelomyxa palustris.</title>
        <authorList>
            <person name="Gutierrez G."/>
        </authorList>
    </citation>
    <scope>NUCLEOTIDE SEQUENCE [LARGE SCALE GENOMIC DNA]</scope>
    <source>
        <strain evidence="3">DSM 3637 / PP1</strain>
    </source>
</reference>
<gene>
    <name evidence="2" type="ORF">A994_12603</name>
</gene>
<keyword evidence="3" id="KW-1185">Reference proteome</keyword>
<accession>K2QWC8</accession>
<keyword evidence="1" id="KW-0812">Transmembrane</keyword>
<comment type="caution">
    <text evidence="2">The sequence shown here is derived from an EMBL/GenBank/DDBJ whole genome shotgun (WGS) entry which is preliminary data.</text>
</comment>
<keyword evidence="1" id="KW-0472">Membrane</keyword>
<dbReference type="AlphaFoldDB" id="K2QWC8"/>